<sequence length="418" mass="46594">MAATKTNALHALTAAALALPGMSAKAAASDYQAKTDIQYGHYRESDDRISVDIYQGMTVLPISQSLELQGSWVIDSFSGATPVLTLPASVAQTSSGASGISGVDGDKTVSGGEQAVQVMTGASTRETRYGVDIGLSYFLDNLSFHASGKRSEEPDYLSHGYHVGVDWDFNRKLNTLSLGFGQNFDRVEPTTRPLSEEKNEYQIQLGLSQILGKKSLFRLSAGYTHGSGYLSNPYKKVFIQGLDTDHNLQDGGFNHVFYENRPDKRDQWSVSLGYIRYFSALDSALHLDYRYFTDSWDIASHTFEAVYHQPLAEDWMLIPRLRYYSQNQARFYRDFYTTPRKDHHYSSDFRLAGFGVLSGGIKLSREWRHANKLTESIKLEAGFEYSAHAAALQLGGQTASELTDFNYVLFSGAIKIKF</sequence>
<dbReference type="RefSeq" id="WP_305909874.1">
    <property type="nucleotide sequence ID" value="NZ_CP157743.1"/>
</dbReference>
<dbReference type="InterPro" id="IPR021953">
    <property type="entry name" value="DUF3570"/>
</dbReference>
<evidence type="ECO:0000313" key="2">
    <source>
        <dbReference type="EMBL" id="XBS21136.1"/>
    </source>
</evidence>
<keyword evidence="3" id="KW-1185">Reference proteome</keyword>
<gene>
    <name evidence="2" type="ORF">Q9L42_003170</name>
</gene>
<evidence type="ECO:0000256" key="1">
    <source>
        <dbReference type="SAM" id="SignalP"/>
    </source>
</evidence>
<keyword evidence="1" id="KW-0732">Signal</keyword>
<dbReference type="Pfam" id="PF12094">
    <property type="entry name" value="DUF3570"/>
    <property type="match status" value="2"/>
</dbReference>
<dbReference type="SUPFAM" id="SSF56935">
    <property type="entry name" value="Porins"/>
    <property type="match status" value="1"/>
</dbReference>
<proteinExistence type="predicted"/>
<dbReference type="EMBL" id="CP157743">
    <property type="protein sequence ID" value="XBS21136.1"/>
    <property type="molecule type" value="Genomic_DNA"/>
</dbReference>
<evidence type="ECO:0000313" key="3">
    <source>
        <dbReference type="Proteomes" id="UP001225378"/>
    </source>
</evidence>
<dbReference type="KEGG" id="mech:Q9L42_003170"/>
<feature type="chain" id="PRO_5043907833" evidence="1">
    <location>
        <begin position="27"/>
        <end position="418"/>
    </location>
</feature>
<reference evidence="2 3" key="1">
    <citation type="journal article" date="2024" name="Microbiology">
        <title>Methylomarinum rosea sp. nov., a novel halophilic methanotrophic bacterium from the hypersaline Lake Elton.</title>
        <authorList>
            <person name="Suleimanov R.Z."/>
            <person name="Oshkin I.Y."/>
            <person name="Danilova O.V."/>
            <person name="Suzina N.E."/>
            <person name="Dedysh S.N."/>
        </authorList>
    </citation>
    <scope>NUCLEOTIDE SEQUENCE [LARGE SCALE GENOMIC DNA]</scope>
    <source>
        <strain evidence="2 3">Ch1-1</strain>
    </source>
</reference>
<accession>A0AAU7NVU4</accession>
<feature type="signal peptide" evidence="1">
    <location>
        <begin position="1"/>
        <end position="26"/>
    </location>
</feature>
<protein>
    <submittedName>
        <fullName evidence="2">DUF3570 domain-containing protein</fullName>
    </submittedName>
</protein>
<dbReference type="AlphaFoldDB" id="A0AAU7NVU4"/>
<name>A0AAU7NVU4_9GAMM</name>
<dbReference type="Proteomes" id="UP001225378">
    <property type="component" value="Chromosome"/>
</dbReference>
<organism evidence="2 3">
    <name type="scientific">Methylomarinum roseum</name>
    <dbReference type="NCBI Taxonomy" id="3067653"/>
    <lineage>
        <taxon>Bacteria</taxon>
        <taxon>Pseudomonadati</taxon>
        <taxon>Pseudomonadota</taxon>
        <taxon>Gammaproteobacteria</taxon>
        <taxon>Methylococcales</taxon>
        <taxon>Methylococcaceae</taxon>
        <taxon>Methylomarinum</taxon>
    </lineage>
</organism>